<evidence type="ECO:0000313" key="2">
    <source>
        <dbReference type="EMBL" id="MBX66277.1"/>
    </source>
</evidence>
<keyword evidence="1" id="KW-0812">Transmembrane</keyword>
<dbReference type="EMBL" id="GGEC01085793">
    <property type="protein sequence ID" value="MBX66277.1"/>
    <property type="molecule type" value="Transcribed_RNA"/>
</dbReference>
<reference evidence="2" key="1">
    <citation type="submission" date="2018-02" db="EMBL/GenBank/DDBJ databases">
        <title>Rhizophora mucronata_Transcriptome.</title>
        <authorList>
            <person name="Meera S.P."/>
            <person name="Sreeshan A."/>
            <person name="Augustine A."/>
        </authorList>
    </citation>
    <scope>NUCLEOTIDE SEQUENCE</scope>
    <source>
        <tissue evidence="2">Leaf</tissue>
    </source>
</reference>
<accession>A0A2P2QH87</accession>
<dbReference type="AlphaFoldDB" id="A0A2P2QH87"/>
<protein>
    <submittedName>
        <fullName evidence="2">Uncharacterized protein</fullName>
    </submittedName>
</protein>
<sequence>MAFSHLFIAFFFLLLECLFCFLFCHVAQLLLNSSNKLD</sequence>
<organism evidence="2">
    <name type="scientific">Rhizophora mucronata</name>
    <name type="common">Asiatic mangrove</name>
    <dbReference type="NCBI Taxonomy" id="61149"/>
    <lineage>
        <taxon>Eukaryota</taxon>
        <taxon>Viridiplantae</taxon>
        <taxon>Streptophyta</taxon>
        <taxon>Embryophyta</taxon>
        <taxon>Tracheophyta</taxon>
        <taxon>Spermatophyta</taxon>
        <taxon>Magnoliopsida</taxon>
        <taxon>eudicotyledons</taxon>
        <taxon>Gunneridae</taxon>
        <taxon>Pentapetalae</taxon>
        <taxon>rosids</taxon>
        <taxon>fabids</taxon>
        <taxon>Malpighiales</taxon>
        <taxon>Rhizophoraceae</taxon>
        <taxon>Rhizophora</taxon>
    </lineage>
</organism>
<feature type="transmembrane region" description="Helical" evidence="1">
    <location>
        <begin position="6"/>
        <end position="31"/>
    </location>
</feature>
<proteinExistence type="predicted"/>
<evidence type="ECO:0000256" key="1">
    <source>
        <dbReference type="SAM" id="Phobius"/>
    </source>
</evidence>
<name>A0A2P2QH87_RHIMU</name>
<keyword evidence="1" id="KW-0472">Membrane</keyword>
<keyword evidence="1" id="KW-1133">Transmembrane helix</keyword>